<dbReference type="Pfam" id="PF26410">
    <property type="entry name" value="GH5_mannosidase"/>
    <property type="match status" value="1"/>
</dbReference>
<dbReference type="InterPro" id="IPR002885">
    <property type="entry name" value="PPR_rpt"/>
</dbReference>
<dbReference type="InterPro" id="IPR017853">
    <property type="entry name" value="GH"/>
</dbReference>
<dbReference type="FunFam" id="3.20.20.80:FF:000012">
    <property type="entry name" value="Mannan endo-1,4-beta-mannosidase 6"/>
    <property type="match status" value="1"/>
</dbReference>
<evidence type="ECO:0000259" key="9">
    <source>
        <dbReference type="Pfam" id="PF14432"/>
    </source>
</evidence>
<dbReference type="EMBL" id="JABCRI010000005">
    <property type="protein sequence ID" value="KAF8405650.1"/>
    <property type="molecule type" value="Genomic_DNA"/>
</dbReference>
<dbReference type="FunFam" id="1.25.40.10:FF:000470">
    <property type="entry name" value="Pentatricopeptide repeat-containing protein At5g66520"/>
    <property type="match status" value="1"/>
</dbReference>
<evidence type="ECO:0000256" key="8">
    <source>
        <dbReference type="PROSITE-ProRule" id="PRU00708"/>
    </source>
</evidence>
<feature type="domain" description="DYW" evidence="9">
    <location>
        <begin position="550"/>
        <end position="607"/>
    </location>
</feature>
<dbReference type="InterPro" id="IPR032867">
    <property type="entry name" value="DYW_dom"/>
</dbReference>
<dbReference type="GO" id="GO:0000272">
    <property type="term" value="P:polysaccharide catabolic process"/>
    <property type="evidence" value="ECO:0007669"/>
    <property type="project" value="InterPro"/>
</dbReference>
<keyword evidence="12" id="KW-1185">Reference proteome</keyword>
<accession>A0A834ZEE4</accession>
<feature type="repeat" description="PPR" evidence="8">
    <location>
        <begin position="203"/>
        <end position="233"/>
    </location>
</feature>
<evidence type="ECO:0000256" key="1">
    <source>
        <dbReference type="ARBA" id="ARBA00001678"/>
    </source>
</evidence>
<dbReference type="Gene3D" id="1.25.40.10">
    <property type="entry name" value="Tetratricopeptide repeat domain"/>
    <property type="match status" value="3"/>
</dbReference>
<evidence type="ECO:0000256" key="3">
    <source>
        <dbReference type="ARBA" id="ARBA00006643"/>
    </source>
</evidence>
<keyword evidence="7" id="KW-0326">Glycosidase</keyword>
<dbReference type="NCBIfam" id="TIGR00756">
    <property type="entry name" value="PPR"/>
    <property type="match status" value="4"/>
</dbReference>
<dbReference type="FunFam" id="1.25.40.10:FF:000242">
    <property type="entry name" value="Pentatricopeptide repeat-containing protein"/>
    <property type="match status" value="1"/>
</dbReference>
<keyword evidence="5" id="KW-0677">Repeat</keyword>
<keyword evidence="6" id="KW-0378">Hydrolase</keyword>
<name>A0A834ZEE4_TETSI</name>
<feature type="repeat" description="PPR" evidence="8">
    <location>
        <begin position="335"/>
        <end position="369"/>
    </location>
</feature>
<comment type="catalytic activity">
    <reaction evidence="1">
        <text>Random hydrolysis of (1-&gt;4)-beta-D-mannosidic linkages in mannans, galactomannans and glucomannans.</text>
        <dbReference type="EC" id="3.2.1.78"/>
    </reaction>
</comment>
<dbReference type="Pfam" id="PF01535">
    <property type="entry name" value="PPR"/>
    <property type="match status" value="6"/>
</dbReference>
<dbReference type="InterPro" id="IPR001547">
    <property type="entry name" value="Glyco_hydro_5"/>
</dbReference>
<evidence type="ECO:0000313" key="12">
    <source>
        <dbReference type="Proteomes" id="UP000655225"/>
    </source>
</evidence>
<dbReference type="PANTHER" id="PTHR47926:SF367">
    <property type="entry name" value="DYW DOMAIN-CONTAINING PROTEIN"/>
    <property type="match status" value="1"/>
</dbReference>
<dbReference type="GO" id="GO:0016985">
    <property type="term" value="F:mannan endo-1,4-beta-mannosidase activity"/>
    <property type="evidence" value="ECO:0007669"/>
    <property type="project" value="UniProtKB-EC"/>
</dbReference>
<gene>
    <name evidence="11" type="ORF">HHK36_007726</name>
</gene>
<dbReference type="InterPro" id="IPR046848">
    <property type="entry name" value="E_motif"/>
</dbReference>
<dbReference type="InterPro" id="IPR046960">
    <property type="entry name" value="PPR_At4g14850-like_plant"/>
</dbReference>
<dbReference type="GO" id="GO:0009451">
    <property type="term" value="P:RNA modification"/>
    <property type="evidence" value="ECO:0007669"/>
    <property type="project" value="InterPro"/>
</dbReference>
<evidence type="ECO:0000256" key="5">
    <source>
        <dbReference type="ARBA" id="ARBA00022737"/>
    </source>
</evidence>
<feature type="repeat" description="PPR" evidence="8">
    <location>
        <begin position="101"/>
        <end position="135"/>
    </location>
</feature>
<evidence type="ECO:0000256" key="6">
    <source>
        <dbReference type="ARBA" id="ARBA00022801"/>
    </source>
</evidence>
<dbReference type="AlphaFoldDB" id="A0A834ZEE4"/>
<dbReference type="OrthoDB" id="1654150at2759"/>
<dbReference type="Proteomes" id="UP000655225">
    <property type="component" value="Unassembled WGS sequence"/>
</dbReference>
<feature type="domain" description="Glycoside hydrolase family 5" evidence="10">
    <location>
        <begin position="667"/>
        <end position="935"/>
    </location>
</feature>
<sequence>MPSIYSTGYPTKSLSLVPFTSFHFILNKISKSPFSTATSPLSLLPPCPSTHHAKQAHAHIIAAGLTANGTIMGHLLAALALSPSTSSDYPRLIFQRIQNPNIFASNNMIRCLAKSELPRHSLLLYVSMRRSEVQPNNYTFPFVLQACSKALAIAEGTQIHAQVLKLGFTDDIYIRNALIHFYSVCCKSESSRRVFEENRQCCDVVTWNAILANYARDGQINIAEKLFEEMPKRDVISWSTMVMGYVQIGQLEKGLEWFREMRAKGLIPNEAILVSVLSASAQLGLLEHGRLVHSTVDSLNFPMTVPLGTALIDMYAKCGCIERSRQVFDRMPQRDVWSWNVMICGLATHGLGKEALALYQRFTSEGLRPVNVTFVGVLNACSRAGLINEGRYYFKLMTENYGIQPEMEHYGCMVDLLGRAGFVAEALELVEKMAVPPDPVLWATLLGACKIHGLVELGENIGKKLIELDPTHDGHYVLLASIYAKARKWEDVVRVRRLMVDRGTNKVAGWSLIEAQGRVHRFIAGDREHERSSEIYKMLEVIGRRLREAGYLPDISPVLHDIGEEDKENIIKEHSERLAIAFGLLVTETGSCIRIVKNLRVCGDCHEERNETLCYKLLIDNVEEQLLVHTPIVADPSERNKVSDVFREASAMGLSVCRTWAFSDGGARALQMSPGIYDERVFQGLDFVISEARKYGIRLILSLINNYNDYGGRPQYVEWARRAGVPINNVDDFYTNAVVKGFYKDHVKRVLTRFNTITRIAYKDDPTIMAWELINEPRCEADYSGKTVNGWVQEMASYVKYIDNKHLLEIGMEGFYGDSMPEKKQINPGYQVGTDFISNNLIKEVDFATIHAYPDIWLSGQNDYSQLAFMQRWMSSHWTDSRRILKKPLVLAEFGKSNKDPGYSLSGRDSFMSTIYRNIYNFAQSGGTIGGGLVWQIMTEGMEPYYDGYEIILSQNPSTSGVITQQSHKMTALGHMLSRPHAHSDEQT</sequence>
<protein>
    <recommendedName>
        <fullName evidence="4">mannan endo-1,4-beta-mannosidase</fullName>
        <ecNumber evidence="4">3.2.1.78</ecNumber>
    </recommendedName>
</protein>
<dbReference type="PROSITE" id="PS51375">
    <property type="entry name" value="PPR"/>
    <property type="match status" value="4"/>
</dbReference>
<evidence type="ECO:0000256" key="4">
    <source>
        <dbReference type="ARBA" id="ARBA00012706"/>
    </source>
</evidence>
<evidence type="ECO:0000256" key="2">
    <source>
        <dbReference type="ARBA" id="ARBA00005641"/>
    </source>
</evidence>
<dbReference type="Pfam" id="PF14432">
    <property type="entry name" value="DYW_deaminase"/>
    <property type="match status" value="1"/>
</dbReference>
<dbReference type="Gene3D" id="3.20.20.80">
    <property type="entry name" value="Glycosidases"/>
    <property type="match status" value="1"/>
</dbReference>
<reference evidence="11 12" key="1">
    <citation type="submission" date="2020-04" db="EMBL/GenBank/DDBJ databases">
        <title>Plant Genome Project.</title>
        <authorList>
            <person name="Zhang R.-G."/>
        </authorList>
    </citation>
    <scope>NUCLEOTIDE SEQUENCE [LARGE SCALE GENOMIC DNA]</scope>
    <source>
        <strain evidence="11">YNK0</strain>
        <tissue evidence="11">Leaf</tissue>
    </source>
</reference>
<evidence type="ECO:0000313" key="11">
    <source>
        <dbReference type="EMBL" id="KAF8405650.1"/>
    </source>
</evidence>
<dbReference type="SUPFAM" id="SSF51445">
    <property type="entry name" value="(Trans)glycosidases"/>
    <property type="match status" value="1"/>
</dbReference>
<dbReference type="GO" id="GO:0003723">
    <property type="term" value="F:RNA binding"/>
    <property type="evidence" value="ECO:0007669"/>
    <property type="project" value="InterPro"/>
</dbReference>
<dbReference type="Pfam" id="PF13041">
    <property type="entry name" value="PPR_2"/>
    <property type="match status" value="1"/>
</dbReference>
<dbReference type="FunFam" id="1.25.40.10:FF:000333">
    <property type="entry name" value="Pentatricopeptide repeat-containing protein"/>
    <property type="match status" value="1"/>
</dbReference>
<dbReference type="EC" id="3.2.1.78" evidence="4"/>
<comment type="similarity">
    <text evidence="3">Belongs to the PPR family. PCMP-H subfamily.</text>
</comment>
<evidence type="ECO:0000256" key="7">
    <source>
        <dbReference type="ARBA" id="ARBA00023295"/>
    </source>
</evidence>
<proteinExistence type="inferred from homology"/>
<feature type="repeat" description="PPR" evidence="8">
    <location>
        <begin position="234"/>
        <end position="268"/>
    </location>
</feature>
<organism evidence="11 12">
    <name type="scientific">Tetracentron sinense</name>
    <name type="common">Spur-leaf</name>
    <dbReference type="NCBI Taxonomy" id="13715"/>
    <lineage>
        <taxon>Eukaryota</taxon>
        <taxon>Viridiplantae</taxon>
        <taxon>Streptophyta</taxon>
        <taxon>Embryophyta</taxon>
        <taxon>Tracheophyta</taxon>
        <taxon>Spermatophyta</taxon>
        <taxon>Magnoliopsida</taxon>
        <taxon>Trochodendrales</taxon>
        <taxon>Trochodendraceae</taxon>
        <taxon>Tetracentron</taxon>
    </lineage>
</organism>
<dbReference type="GO" id="GO:0008270">
    <property type="term" value="F:zinc ion binding"/>
    <property type="evidence" value="ECO:0007669"/>
    <property type="project" value="InterPro"/>
</dbReference>
<dbReference type="InterPro" id="IPR011990">
    <property type="entry name" value="TPR-like_helical_dom_sf"/>
</dbReference>
<dbReference type="Pfam" id="PF20431">
    <property type="entry name" value="E_motif"/>
    <property type="match status" value="1"/>
</dbReference>
<dbReference type="PANTHER" id="PTHR47926">
    <property type="entry name" value="PENTATRICOPEPTIDE REPEAT-CONTAINING PROTEIN"/>
    <property type="match status" value="1"/>
</dbReference>
<comment type="caution">
    <text evidence="11">The sequence shown here is derived from an EMBL/GenBank/DDBJ whole genome shotgun (WGS) entry which is preliminary data.</text>
</comment>
<comment type="similarity">
    <text evidence="2">Belongs to the glycosyl hydrolase 5 (cellulase A) family.</text>
</comment>
<evidence type="ECO:0000259" key="10">
    <source>
        <dbReference type="Pfam" id="PF26410"/>
    </source>
</evidence>